<evidence type="ECO:0000259" key="1">
    <source>
        <dbReference type="Pfam" id="PF13614"/>
    </source>
</evidence>
<sequence>MGKVVTVMNMKGGVGKTTVALNVAGALGYYKWRDKPTRKVLIIDYDPQFNLSQAYIPPAEYFRLDQERKTILSVLQESAKDLDPYRIKIPETSQPPGVGDLTRGVFSYDNGSSLSIVPSTLDLMYVALGRAETQISVIEKRFSKFIDECRRTFDLVVIDCHPAGSLMTKTALGNSDHVLIPVVPERYAVRGIGLMLDFIESKKLGGHGPVPHILFNKAPLTGSTVEELTIRSDAKYSKYCMRNTLKRYKAFSEPEGGKGFVWHNKKPHSKKARANLQNVAFELAERTGVW</sequence>
<dbReference type="CDD" id="cd02042">
    <property type="entry name" value="ParAB_family"/>
    <property type="match status" value="1"/>
</dbReference>
<dbReference type="EMBL" id="RXLZ01000021">
    <property type="protein sequence ID" value="RTQ89651.1"/>
    <property type="molecule type" value="Genomic_DNA"/>
</dbReference>
<accession>A0A3S0JJS3</accession>
<organism evidence="2 3">
    <name type="scientific">Stenotrophomonas maltophilia</name>
    <name type="common">Pseudomonas maltophilia</name>
    <name type="synonym">Xanthomonas maltophilia</name>
    <dbReference type="NCBI Taxonomy" id="40324"/>
    <lineage>
        <taxon>Bacteria</taxon>
        <taxon>Pseudomonadati</taxon>
        <taxon>Pseudomonadota</taxon>
        <taxon>Gammaproteobacteria</taxon>
        <taxon>Lysobacterales</taxon>
        <taxon>Lysobacteraceae</taxon>
        <taxon>Stenotrophomonas</taxon>
        <taxon>Stenotrophomonas maltophilia group</taxon>
    </lineage>
</organism>
<proteinExistence type="predicted"/>
<dbReference type="Proteomes" id="UP000271705">
    <property type="component" value="Unassembled WGS sequence"/>
</dbReference>
<dbReference type="InterPro" id="IPR025669">
    <property type="entry name" value="AAA_dom"/>
</dbReference>
<name>A0A3S0JJS3_STEMA</name>
<dbReference type="AlphaFoldDB" id="A0A3S0JJS3"/>
<comment type="caution">
    <text evidence="2">The sequence shown here is derived from an EMBL/GenBank/DDBJ whole genome shotgun (WGS) entry which is preliminary data.</text>
</comment>
<protein>
    <submittedName>
        <fullName evidence="2">ParA family protein</fullName>
    </submittedName>
</protein>
<feature type="domain" description="AAA" evidence="1">
    <location>
        <begin position="3"/>
        <end position="201"/>
    </location>
</feature>
<dbReference type="InterPro" id="IPR027417">
    <property type="entry name" value="P-loop_NTPase"/>
</dbReference>
<reference evidence="2 3" key="1">
    <citation type="submission" date="2018-12" db="EMBL/GenBank/DDBJ databases">
        <authorList>
            <person name="Kartti S."/>
            <person name="Manni A."/>
            <person name="Chemao El Fihri M.W."/>
            <person name="Laamarti M."/>
            <person name="Temsamani L."/>
            <person name="El Jamali J.E."/>
            <person name="Ouadghiri M."/>
            <person name="Ibrahimi A."/>
            <person name="Filati-Maltouf A."/>
        </authorList>
    </citation>
    <scope>NUCLEOTIDE SEQUENCE [LARGE SCALE GENOMIC DNA]</scope>
    <source>
        <strain evidence="2 3">MDMC339</strain>
    </source>
</reference>
<dbReference type="Pfam" id="PF13614">
    <property type="entry name" value="AAA_31"/>
    <property type="match status" value="1"/>
</dbReference>
<dbReference type="SUPFAM" id="SSF52540">
    <property type="entry name" value="P-loop containing nucleoside triphosphate hydrolases"/>
    <property type="match status" value="1"/>
</dbReference>
<evidence type="ECO:0000313" key="3">
    <source>
        <dbReference type="Proteomes" id="UP000271705"/>
    </source>
</evidence>
<dbReference type="RefSeq" id="WP_126928813.1">
    <property type="nucleotide sequence ID" value="NZ_RXLZ01000021.1"/>
</dbReference>
<dbReference type="InterPro" id="IPR050678">
    <property type="entry name" value="DNA_Partitioning_ATPase"/>
</dbReference>
<evidence type="ECO:0000313" key="2">
    <source>
        <dbReference type="EMBL" id="RTQ89651.1"/>
    </source>
</evidence>
<gene>
    <name evidence="2" type="ORF">EKL94_08975</name>
</gene>
<dbReference type="Gene3D" id="3.40.50.300">
    <property type="entry name" value="P-loop containing nucleotide triphosphate hydrolases"/>
    <property type="match status" value="1"/>
</dbReference>
<dbReference type="PANTHER" id="PTHR13696:SF99">
    <property type="entry name" value="COBYRINIC ACID AC-DIAMIDE SYNTHASE"/>
    <property type="match status" value="1"/>
</dbReference>
<dbReference type="PANTHER" id="PTHR13696">
    <property type="entry name" value="P-LOOP CONTAINING NUCLEOSIDE TRIPHOSPHATE HYDROLASE"/>
    <property type="match status" value="1"/>
</dbReference>